<dbReference type="EMBL" id="JADIKE010000036">
    <property type="protein sequence ID" value="MBM7126009.1"/>
    <property type="molecule type" value="Genomic_DNA"/>
</dbReference>
<evidence type="ECO:0000256" key="2">
    <source>
        <dbReference type="ARBA" id="ARBA00022723"/>
    </source>
</evidence>
<keyword evidence="9" id="KW-1185">Reference proteome</keyword>
<name>A0ABS2K4B1_9GAMM</name>
<dbReference type="PANTHER" id="PTHR21496">
    <property type="entry name" value="FERREDOXIN-RELATED"/>
    <property type="match status" value="1"/>
</dbReference>
<organism evidence="8 9">
    <name type="scientific">Dyella flava</name>
    <dbReference type="NCBI Taxonomy" id="1920170"/>
    <lineage>
        <taxon>Bacteria</taxon>
        <taxon>Pseudomonadati</taxon>
        <taxon>Pseudomonadota</taxon>
        <taxon>Gammaproteobacteria</taxon>
        <taxon>Lysobacterales</taxon>
        <taxon>Rhodanobacteraceae</taxon>
        <taxon>Dyella</taxon>
    </lineage>
</organism>
<dbReference type="PROSITE" id="PS51296">
    <property type="entry name" value="RIESKE"/>
    <property type="match status" value="1"/>
</dbReference>
<accession>A0ABS2K4B1</accession>
<evidence type="ECO:0000313" key="9">
    <source>
        <dbReference type="Proteomes" id="UP001430149"/>
    </source>
</evidence>
<gene>
    <name evidence="8" type="ORF">ISP19_11585</name>
</gene>
<proteinExistence type="inferred from homology"/>
<evidence type="ECO:0000256" key="6">
    <source>
        <dbReference type="ARBA" id="ARBA00038001"/>
    </source>
</evidence>
<keyword evidence="4" id="KW-0411">Iron-sulfur</keyword>
<keyword evidence="1" id="KW-0001">2Fe-2S</keyword>
<evidence type="ECO:0000256" key="3">
    <source>
        <dbReference type="ARBA" id="ARBA00023004"/>
    </source>
</evidence>
<keyword evidence="2" id="KW-0479">Metal-binding</keyword>
<comment type="similarity">
    <text evidence="6">Belongs to the bacterial ring-hydroxylating dioxygenase ferredoxin component family.</text>
</comment>
<dbReference type="SUPFAM" id="SSF50022">
    <property type="entry name" value="ISP domain"/>
    <property type="match status" value="1"/>
</dbReference>
<dbReference type="CDD" id="cd03528">
    <property type="entry name" value="Rieske_RO_ferredoxin"/>
    <property type="match status" value="1"/>
</dbReference>
<feature type="domain" description="Rieske" evidence="7">
    <location>
        <begin position="9"/>
        <end position="105"/>
    </location>
</feature>
<dbReference type="Gene3D" id="2.102.10.10">
    <property type="entry name" value="Rieske [2Fe-2S] iron-sulphur domain"/>
    <property type="match status" value="1"/>
</dbReference>
<dbReference type="RefSeq" id="WP_204682252.1">
    <property type="nucleotide sequence ID" value="NZ_BSNR01000002.1"/>
</dbReference>
<protein>
    <submittedName>
        <fullName evidence="8">Non-heme iron oxygenase ferredoxin subunit</fullName>
    </submittedName>
</protein>
<keyword evidence="3" id="KW-0408">Iron</keyword>
<comment type="caution">
    <text evidence="8">The sequence shown here is derived from an EMBL/GenBank/DDBJ whole genome shotgun (WGS) entry which is preliminary data.</text>
</comment>
<reference evidence="8" key="1">
    <citation type="submission" date="2020-10" db="EMBL/GenBank/DDBJ databases">
        <title>Phylogeny of dyella-like bacteria.</title>
        <authorList>
            <person name="Fu J."/>
        </authorList>
    </citation>
    <scope>NUCLEOTIDE SEQUENCE</scope>
    <source>
        <strain evidence="8">DHOC52</strain>
    </source>
</reference>
<evidence type="ECO:0000256" key="4">
    <source>
        <dbReference type="ARBA" id="ARBA00023014"/>
    </source>
</evidence>
<dbReference type="Proteomes" id="UP001430149">
    <property type="component" value="Unassembled WGS sequence"/>
</dbReference>
<sequence length="108" mass="11629">MNTNTTSSWQDAIAVDDVPADDVVGVIVAGKDVAIYSVDGEIFASSNLCTHGNARLCDGFLEGHEIECPLHQGKFDVRSGKPTCAPVTEAIRTYPIKIENGRVYVAFE</sequence>
<evidence type="ECO:0000259" key="7">
    <source>
        <dbReference type="PROSITE" id="PS51296"/>
    </source>
</evidence>
<dbReference type="Pfam" id="PF00355">
    <property type="entry name" value="Rieske"/>
    <property type="match status" value="1"/>
</dbReference>
<dbReference type="InterPro" id="IPR036922">
    <property type="entry name" value="Rieske_2Fe-2S_sf"/>
</dbReference>
<evidence type="ECO:0000256" key="5">
    <source>
        <dbReference type="ARBA" id="ARBA00034078"/>
    </source>
</evidence>
<comment type="cofactor">
    <cofactor evidence="5">
        <name>[2Fe-2S] cluster</name>
        <dbReference type="ChEBI" id="CHEBI:190135"/>
    </cofactor>
</comment>
<evidence type="ECO:0000256" key="1">
    <source>
        <dbReference type="ARBA" id="ARBA00022714"/>
    </source>
</evidence>
<dbReference type="InterPro" id="IPR017941">
    <property type="entry name" value="Rieske_2Fe-2S"/>
</dbReference>
<evidence type="ECO:0000313" key="8">
    <source>
        <dbReference type="EMBL" id="MBM7126009.1"/>
    </source>
</evidence>
<dbReference type="PANTHER" id="PTHR21496:SF0">
    <property type="entry name" value="RIESKE DOMAIN-CONTAINING PROTEIN"/>
    <property type="match status" value="1"/>
</dbReference>